<reference evidence="1" key="2">
    <citation type="submission" date="2025-08" db="UniProtKB">
        <authorList>
            <consortium name="Ensembl"/>
        </authorList>
    </citation>
    <scope>IDENTIFICATION</scope>
</reference>
<sequence length="168" mass="18307">MQPLLPQEEQFGHSLRGANCPCLRNQLHALLLLLTSLCLPRDEKPFLVLAACLDHGLRFREVASLDVELCLSLVCVRTHLVPDKPEQCPASSSGGCSLPELSDPPTPYLTHLFKHAHPCHPSLCGRGQRHIERSWGKKAISVAVHGLERHQTAGHSPKGCSLALGALL</sequence>
<organism evidence="1 2">
    <name type="scientific">Ficedula albicollis</name>
    <name type="common">Collared flycatcher</name>
    <name type="synonym">Muscicapa albicollis</name>
    <dbReference type="NCBI Taxonomy" id="59894"/>
    <lineage>
        <taxon>Eukaryota</taxon>
        <taxon>Metazoa</taxon>
        <taxon>Chordata</taxon>
        <taxon>Craniata</taxon>
        <taxon>Vertebrata</taxon>
        <taxon>Euteleostomi</taxon>
        <taxon>Archelosauria</taxon>
        <taxon>Archosauria</taxon>
        <taxon>Dinosauria</taxon>
        <taxon>Saurischia</taxon>
        <taxon>Theropoda</taxon>
        <taxon>Coelurosauria</taxon>
        <taxon>Aves</taxon>
        <taxon>Neognathae</taxon>
        <taxon>Neoaves</taxon>
        <taxon>Telluraves</taxon>
        <taxon>Australaves</taxon>
        <taxon>Passeriformes</taxon>
        <taxon>Muscicapidae</taxon>
        <taxon>Ficedula</taxon>
    </lineage>
</organism>
<keyword evidence="2" id="KW-1185">Reference proteome</keyword>
<protein>
    <submittedName>
        <fullName evidence="1">Uncharacterized protein</fullName>
    </submittedName>
</protein>
<dbReference type="Ensembl" id="ENSFALT00000032798.1">
    <property type="protein sequence ID" value="ENSFALP00000020723.1"/>
    <property type="gene ID" value="ENSFALG00000024346.1"/>
</dbReference>
<name>A0A803VDB7_FICAL</name>
<reference evidence="1" key="3">
    <citation type="submission" date="2025-09" db="UniProtKB">
        <authorList>
            <consortium name="Ensembl"/>
        </authorList>
    </citation>
    <scope>IDENTIFICATION</scope>
</reference>
<accession>A0A803VDB7</accession>
<dbReference type="AlphaFoldDB" id="A0A803VDB7"/>
<evidence type="ECO:0000313" key="2">
    <source>
        <dbReference type="Proteomes" id="UP000016665"/>
    </source>
</evidence>
<proteinExistence type="predicted"/>
<dbReference type="Proteomes" id="UP000016665">
    <property type="component" value="Chromosome 5"/>
</dbReference>
<reference evidence="1 2" key="1">
    <citation type="journal article" date="2012" name="Nature">
        <title>The genomic landscape of species divergence in Ficedula flycatchers.</title>
        <authorList>
            <person name="Ellegren H."/>
            <person name="Smeds L."/>
            <person name="Burri R."/>
            <person name="Olason P.I."/>
            <person name="Backstrom N."/>
            <person name="Kawakami T."/>
            <person name="Kunstner A."/>
            <person name="Makinen H."/>
            <person name="Nadachowska-Brzyska K."/>
            <person name="Qvarnstrom A."/>
            <person name="Uebbing S."/>
            <person name="Wolf J.B."/>
        </authorList>
    </citation>
    <scope>NUCLEOTIDE SEQUENCE [LARGE SCALE GENOMIC DNA]</scope>
</reference>
<evidence type="ECO:0000313" key="1">
    <source>
        <dbReference type="Ensembl" id="ENSFALP00000020723.1"/>
    </source>
</evidence>